<dbReference type="PROSITE" id="PS50969">
    <property type="entry name" value="FCP1"/>
    <property type="match status" value="1"/>
</dbReference>
<sequence length="389" mass="44122">MNSLGYLVSAAEEKTNHATTASQENCNEIALKNGSKQNNNHKTQPQPRRPSFLLRVILLLLPFLNKSTTKKRKYNPNSSESKKNGDSKNSKVIDEELKEKQKVAYLNAKEQGENTLSPVESPSKRRRSRKSNSSPAGVPSLAKLLRQRERKILVLDLDETLIHSMSKKAHKTSQIVEVHLKSMPVSSLYYVTKRPYCLEFLRTVSQWFDLAIFTASVQEYADPIIDLLEHDLGIRIFKNRFYRHHCVDDGNGRYIKDLRVLNVDLRRIMLIDNSPVSFTYQKDNGIAVEGWVFDPSDRALMQLLPLLISLRHTTDVRSILCLQSGRLLNFQSSRSSKADRPGRPKSKSKSEHNTIKSHIKSTKEVTTEPPAEEPAATNLAQPSILVSHS</sequence>
<protein>
    <submittedName>
        <fullName evidence="3">Nem1-Spo7 phosphatase catalytic subunit</fullName>
    </submittedName>
</protein>
<organism evidence="3 4">
    <name type="scientific">Starmerella bacillaris</name>
    <name type="common">Yeast</name>
    <name type="synonym">Candida zemplinina</name>
    <dbReference type="NCBI Taxonomy" id="1247836"/>
    <lineage>
        <taxon>Eukaryota</taxon>
        <taxon>Fungi</taxon>
        <taxon>Dikarya</taxon>
        <taxon>Ascomycota</taxon>
        <taxon>Saccharomycotina</taxon>
        <taxon>Dipodascomycetes</taxon>
        <taxon>Dipodascales</taxon>
        <taxon>Trichomonascaceae</taxon>
        <taxon>Starmerella</taxon>
    </lineage>
</organism>
<feature type="compositionally biased region" description="Basic and acidic residues" evidence="1">
    <location>
        <begin position="80"/>
        <end position="91"/>
    </location>
</feature>
<dbReference type="SUPFAM" id="SSF56784">
    <property type="entry name" value="HAD-like"/>
    <property type="match status" value="1"/>
</dbReference>
<evidence type="ECO:0000259" key="2">
    <source>
        <dbReference type="PROSITE" id="PS50969"/>
    </source>
</evidence>
<feature type="compositionally biased region" description="Polar residues" evidence="1">
    <location>
        <begin position="378"/>
        <end position="389"/>
    </location>
</feature>
<dbReference type="AlphaFoldDB" id="A0AAV5RP61"/>
<evidence type="ECO:0000313" key="4">
    <source>
        <dbReference type="Proteomes" id="UP001362899"/>
    </source>
</evidence>
<reference evidence="3 4" key="1">
    <citation type="journal article" date="2023" name="Elife">
        <title>Identification of key yeast species and microbe-microbe interactions impacting larval growth of Drosophila in the wild.</title>
        <authorList>
            <person name="Mure A."/>
            <person name="Sugiura Y."/>
            <person name="Maeda R."/>
            <person name="Honda K."/>
            <person name="Sakurai N."/>
            <person name="Takahashi Y."/>
            <person name="Watada M."/>
            <person name="Katoh T."/>
            <person name="Gotoh A."/>
            <person name="Gotoh Y."/>
            <person name="Taniguchi I."/>
            <person name="Nakamura K."/>
            <person name="Hayashi T."/>
            <person name="Katayama T."/>
            <person name="Uemura T."/>
            <person name="Hattori Y."/>
        </authorList>
    </citation>
    <scope>NUCLEOTIDE SEQUENCE [LARGE SCALE GENOMIC DNA]</scope>
    <source>
        <strain evidence="3 4">SB-73</strain>
    </source>
</reference>
<dbReference type="CDD" id="cd07521">
    <property type="entry name" value="HAD_FCP1-like"/>
    <property type="match status" value="1"/>
</dbReference>
<dbReference type="InterPro" id="IPR023214">
    <property type="entry name" value="HAD_sf"/>
</dbReference>
<feature type="compositionally biased region" description="Basic and acidic residues" evidence="1">
    <location>
        <begin position="336"/>
        <end position="354"/>
    </location>
</feature>
<dbReference type="InterPro" id="IPR004274">
    <property type="entry name" value="FCP1_dom"/>
</dbReference>
<dbReference type="SMART" id="SM00577">
    <property type="entry name" value="CPDc"/>
    <property type="match status" value="1"/>
</dbReference>
<feature type="region of interest" description="Disordered" evidence="1">
    <location>
        <begin position="332"/>
        <end position="389"/>
    </location>
</feature>
<dbReference type="Gene3D" id="3.40.50.1000">
    <property type="entry name" value="HAD superfamily/HAD-like"/>
    <property type="match status" value="1"/>
</dbReference>
<evidence type="ECO:0000256" key="1">
    <source>
        <dbReference type="SAM" id="MobiDB-lite"/>
    </source>
</evidence>
<dbReference type="GO" id="GO:0016791">
    <property type="term" value="F:phosphatase activity"/>
    <property type="evidence" value="ECO:0007669"/>
    <property type="project" value="InterPro"/>
</dbReference>
<feature type="compositionally biased region" description="Low complexity" evidence="1">
    <location>
        <begin position="367"/>
        <end position="377"/>
    </location>
</feature>
<dbReference type="InterPro" id="IPR011948">
    <property type="entry name" value="Dullard_phosphatase"/>
</dbReference>
<dbReference type="NCBIfam" id="TIGR02251">
    <property type="entry name" value="HIF-SF_euk"/>
    <property type="match status" value="1"/>
</dbReference>
<dbReference type="InterPro" id="IPR036412">
    <property type="entry name" value="HAD-like_sf"/>
</dbReference>
<dbReference type="FunFam" id="3.40.50.1000:FF:000093">
    <property type="entry name" value="NLI interacting factor-like phosphatase family protein"/>
    <property type="match status" value="1"/>
</dbReference>
<dbReference type="EMBL" id="BTGC01000008">
    <property type="protein sequence ID" value="GMM52466.1"/>
    <property type="molecule type" value="Genomic_DNA"/>
</dbReference>
<dbReference type="PANTHER" id="PTHR12210">
    <property type="entry name" value="DULLARD PROTEIN PHOSPHATASE"/>
    <property type="match status" value="1"/>
</dbReference>
<comment type="caution">
    <text evidence="3">The sequence shown here is derived from an EMBL/GenBank/DDBJ whole genome shotgun (WGS) entry which is preliminary data.</text>
</comment>
<dbReference type="Proteomes" id="UP001362899">
    <property type="component" value="Unassembled WGS sequence"/>
</dbReference>
<accession>A0AAV5RP61</accession>
<proteinExistence type="predicted"/>
<gene>
    <name evidence="3" type="ORF">DASB73_034290</name>
</gene>
<keyword evidence="4" id="KW-1185">Reference proteome</keyword>
<feature type="domain" description="FCP1 homology" evidence="2">
    <location>
        <begin position="146"/>
        <end position="310"/>
    </location>
</feature>
<dbReference type="InterPro" id="IPR050365">
    <property type="entry name" value="TIM50"/>
</dbReference>
<feature type="region of interest" description="Disordered" evidence="1">
    <location>
        <begin position="105"/>
        <end position="140"/>
    </location>
</feature>
<dbReference type="Pfam" id="PF03031">
    <property type="entry name" value="NIF"/>
    <property type="match status" value="1"/>
</dbReference>
<name>A0AAV5RP61_STABA</name>
<feature type="region of interest" description="Disordered" evidence="1">
    <location>
        <begin position="69"/>
        <end position="91"/>
    </location>
</feature>
<evidence type="ECO:0000313" key="3">
    <source>
        <dbReference type="EMBL" id="GMM52466.1"/>
    </source>
</evidence>